<comment type="subcellular location">
    <subcellularLocation>
        <location evidence="1">Mitochondrion</location>
    </subcellularLocation>
</comment>
<evidence type="ECO:0000313" key="12">
    <source>
        <dbReference type="Proteomes" id="UP001044222"/>
    </source>
</evidence>
<dbReference type="FunFam" id="2.40.30.10:FF:000067">
    <property type="entry name" value="39S ribosomal protein L3, mitochondrial"/>
    <property type="match status" value="1"/>
</dbReference>
<comment type="similarity">
    <text evidence="2 9">Belongs to the universal ribosomal protein uL3 family.</text>
</comment>
<gene>
    <name evidence="11" type="ORF">ANANG_G00177200</name>
</gene>
<evidence type="ECO:0000256" key="9">
    <source>
        <dbReference type="RuleBase" id="RU003905"/>
    </source>
</evidence>
<name>A0A9D3M603_ANGAN</name>
<protein>
    <recommendedName>
        <fullName evidence="7">Large ribosomal subunit protein uL3m</fullName>
    </recommendedName>
    <alternativeName>
        <fullName evidence="8">39S ribosomal protein L3, mitochondrial</fullName>
    </alternativeName>
</protein>
<dbReference type="InterPro" id="IPR019926">
    <property type="entry name" value="Ribosomal_uL3_CS"/>
</dbReference>
<evidence type="ECO:0000256" key="4">
    <source>
        <dbReference type="ARBA" id="ARBA00022980"/>
    </source>
</evidence>
<sequence length="348" mass="38935">MAAWGCRFLRLGDPLLRGTRFIVSRSAPTGESSVLGVQFVRTIKSTTWWDEHLSEENSSFLRKVIPEEYSSQTASMLNPLKDEPWPRHKWEEGSRRVGLVALKMGMMPIWTKTGDKRVVTMLQVLDCHVIKHLSKEDFDGHTAALIVGGKNVSPFYRSEEHMEMFRNAGVPPKQKLTTFKVSDNAIIKPGTPLYAAHFRPGHYIDVTAKTIGKGFQGVMKRYGFKGQPASHGQTKTHRRPGASGPGGDPAKVWKGKKMPGRMGNVYDTAFGLKVWRINTKHNVIYVNGSVPGHRNCLVKVRDTIVPTRLGAAQNPPFPTFFADEDEELPEDLYDEDVFQFGEPSVSLA</sequence>
<dbReference type="AlphaFoldDB" id="A0A9D3M603"/>
<dbReference type="GO" id="GO:0005762">
    <property type="term" value="C:mitochondrial large ribosomal subunit"/>
    <property type="evidence" value="ECO:0007669"/>
    <property type="project" value="TreeGrafter"/>
</dbReference>
<dbReference type="NCBIfam" id="TIGR03625">
    <property type="entry name" value="L3_bact"/>
    <property type="match status" value="1"/>
</dbReference>
<dbReference type="GO" id="GO:0006412">
    <property type="term" value="P:translation"/>
    <property type="evidence" value="ECO:0007669"/>
    <property type="project" value="InterPro"/>
</dbReference>
<evidence type="ECO:0000256" key="5">
    <source>
        <dbReference type="ARBA" id="ARBA00023128"/>
    </source>
</evidence>
<accession>A0A9D3M603</accession>
<comment type="caution">
    <text evidence="11">The sequence shown here is derived from an EMBL/GenBank/DDBJ whole genome shotgun (WGS) entry which is preliminary data.</text>
</comment>
<dbReference type="SUPFAM" id="SSF50447">
    <property type="entry name" value="Translation proteins"/>
    <property type="match status" value="1"/>
</dbReference>
<evidence type="ECO:0000313" key="11">
    <source>
        <dbReference type="EMBL" id="KAG5842394.1"/>
    </source>
</evidence>
<dbReference type="EMBL" id="JAFIRN010000009">
    <property type="protein sequence ID" value="KAG5842394.1"/>
    <property type="molecule type" value="Genomic_DNA"/>
</dbReference>
<organism evidence="11 12">
    <name type="scientific">Anguilla anguilla</name>
    <name type="common">European freshwater eel</name>
    <name type="synonym">Muraena anguilla</name>
    <dbReference type="NCBI Taxonomy" id="7936"/>
    <lineage>
        <taxon>Eukaryota</taxon>
        <taxon>Metazoa</taxon>
        <taxon>Chordata</taxon>
        <taxon>Craniata</taxon>
        <taxon>Vertebrata</taxon>
        <taxon>Euteleostomi</taxon>
        <taxon>Actinopterygii</taxon>
        <taxon>Neopterygii</taxon>
        <taxon>Teleostei</taxon>
        <taxon>Anguilliformes</taxon>
        <taxon>Anguillidae</taxon>
        <taxon>Anguilla</taxon>
    </lineage>
</organism>
<feature type="region of interest" description="Disordered" evidence="10">
    <location>
        <begin position="226"/>
        <end position="256"/>
    </location>
</feature>
<dbReference type="Proteomes" id="UP001044222">
    <property type="component" value="Chromosome 9"/>
</dbReference>
<dbReference type="InterPro" id="IPR019927">
    <property type="entry name" value="Ribosomal_uL3_bac/org-type"/>
</dbReference>
<dbReference type="InterPro" id="IPR009000">
    <property type="entry name" value="Transl_B-barrel_sf"/>
</dbReference>
<dbReference type="InterPro" id="IPR000597">
    <property type="entry name" value="Ribosomal_uL3"/>
</dbReference>
<dbReference type="Gene3D" id="2.40.30.10">
    <property type="entry name" value="Translation factors"/>
    <property type="match status" value="2"/>
</dbReference>
<evidence type="ECO:0000256" key="8">
    <source>
        <dbReference type="ARBA" id="ARBA00035396"/>
    </source>
</evidence>
<reference evidence="11" key="1">
    <citation type="submission" date="2021-01" db="EMBL/GenBank/DDBJ databases">
        <title>A chromosome-scale assembly of European eel, Anguilla anguilla.</title>
        <authorList>
            <person name="Henkel C."/>
            <person name="Jong-Raadsen S.A."/>
            <person name="Dufour S."/>
            <person name="Weltzien F.-A."/>
            <person name="Palstra A.P."/>
            <person name="Pelster B."/>
            <person name="Spaink H.P."/>
            <person name="Van Den Thillart G.E."/>
            <person name="Jansen H."/>
            <person name="Zahm M."/>
            <person name="Klopp C."/>
            <person name="Cedric C."/>
            <person name="Louis A."/>
            <person name="Berthelot C."/>
            <person name="Parey E."/>
            <person name="Roest Crollius H."/>
            <person name="Montfort J."/>
            <person name="Robinson-Rechavi M."/>
            <person name="Bucao C."/>
            <person name="Bouchez O."/>
            <person name="Gislard M."/>
            <person name="Lluch J."/>
            <person name="Milhes M."/>
            <person name="Lampietro C."/>
            <person name="Lopez Roques C."/>
            <person name="Donnadieu C."/>
            <person name="Braasch I."/>
            <person name="Desvignes T."/>
            <person name="Postlethwait J."/>
            <person name="Bobe J."/>
            <person name="Guiguen Y."/>
            <person name="Dirks R."/>
        </authorList>
    </citation>
    <scope>NUCLEOTIDE SEQUENCE</scope>
    <source>
        <strain evidence="11">Tag_6206</strain>
        <tissue evidence="11">Liver</tissue>
    </source>
</reference>
<dbReference type="FunFam" id="2.40.30.10:FF:000049">
    <property type="entry name" value="39S ribosomal protein L3, mitochondrial"/>
    <property type="match status" value="1"/>
</dbReference>
<evidence type="ECO:0000256" key="7">
    <source>
        <dbReference type="ARBA" id="ARBA00035209"/>
    </source>
</evidence>
<keyword evidence="4 9" id="KW-0689">Ribosomal protein</keyword>
<dbReference type="GO" id="GO:0003735">
    <property type="term" value="F:structural constituent of ribosome"/>
    <property type="evidence" value="ECO:0007669"/>
    <property type="project" value="InterPro"/>
</dbReference>
<keyword evidence="12" id="KW-1185">Reference proteome</keyword>
<keyword evidence="5" id="KW-0496">Mitochondrion</keyword>
<dbReference type="PROSITE" id="PS00474">
    <property type="entry name" value="RIBOSOMAL_L3"/>
    <property type="match status" value="1"/>
</dbReference>
<evidence type="ECO:0000256" key="3">
    <source>
        <dbReference type="ARBA" id="ARBA00022946"/>
    </source>
</evidence>
<dbReference type="Pfam" id="PF00297">
    <property type="entry name" value="Ribosomal_L3"/>
    <property type="match status" value="1"/>
</dbReference>
<evidence type="ECO:0000256" key="2">
    <source>
        <dbReference type="ARBA" id="ARBA00006540"/>
    </source>
</evidence>
<dbReference type="GO" id="GO:0005743">
    <property type="term" value="C:mitochondrial inner membrane"/>
    <property type="evidence" value="ECO:0007669"/>
    <property type="project" value="UniProtKB-ARBA"/>
</dbReference>
<dbReference type="PANTHER" id="PTHR11229:SF8">
    <property type="entry name" value="LARGE RIBOSOMAL SUBUNIT PROTEIN UL3M"/>
    <property type="match status" value="1"/>
</dbReference>
<evidence type="ECO:0000256" key="1">
    <source>
        <dbReference type="ARBA" id="ARBA00004173"/>
    </source>
</evidence>
<keyword evidence="3" id="KW-0809">Transit peptide</keyword>
<evidence type="ECO:0000256" key="6">
    <source>
        <dbReference type="ARBA" id="ARBA00023274"/>
    </source>
</evidence>
<evidence type="ECO:0000256" key="10">
    <source>
        <dbReference type="SAM" id="MobiDB-lite"/>
    </source>
</evidence>
<dbReference type="PANTHER" id="PTHR11229">
    <property type="entry name" value="50S RIBOSOMAL PROTEIN L3"/>
    <property type="match status" value="1"/>
</dbReference>
<keyword evidence="6 9" id="KW-0687">Ribonucleoprotein</keyword>
<proteinExistence type="inferred from homology"/>